<dbReference type="HOGENOM" id="CLU_800987_0_0_4"/>
<comment type="caution">
    <text evidence="3">The sequence shown here is derived from an EMBL/GenBank/DDBJ whole genome shotgun (WGS) entry which is preliminary data.</text>
</comment>
<dbReference type="GO" id="GO:0006629">
    <property type="term" value="P:lipid metabolic process"/>
    <property type="evidence" value="ECO:0007669"/>
    <property type="project" value="UniProtKB-KW"/>
</dbReference>
<name>V9HMC5_9NEIS</name>
<gene>
    <name evidence="3" type="ORF">HMPREF9021_00234</name>
</gene>
<evidence type="ECO:0000313" key="3">
    <source>
        <dbReference type="EMBL" id="EFG31835.1"/>
    </source>
</evidence>
<dbReference type="Pfam" id="PF01734">
    <property type="entry name" value="Patatin"/>
    <property type="match status" value="1"/>
</dbReference>
<reference evidence="3 4" key="1">
    <citation type="submission" date="2010-03" db="EMBL/GenBank/DDBJ databases">
        <authorList>
            <consortium name="The Broad Institute Genome Sequencing Platform"/>
            <person name="Ward D."/>
            <person name="Earl A."/>
            <person name="Feldgarden M."/>
            <person name="Gevers D."/>
            <person name="Young S."/>
            <person name="Zeng Q."/>
            <person name="Koehrsen M."/>
            <person name="Alvarado L."/>
            <person name="Berlin A.M."/>
            <person name="Borenstein D."/>
            <person name="Chapman S.B."/>
            <person name="Chen Z."/>
            <person name="Engels R."/>
            <person name="Freedman E."/>
            <person name="Gellesch M."/>
            <person name="Goldberg J."/>
            <person name="Griggs A."/>
            <person name="Gujja S."/>
            <person name="Heilman E.R."/>
            <person name="Heiman D.I."/>
            <person name="Hepburn T.A."/>
            <person name="Howarth C."/>
            <person name="Jen D."/>
            <person name="Larson L."/>
            <person name="Mehta T."/>
            <person name="Park D."/>
            <person name="Pearson M."/>
            <person name="Richards J."/>
            <person name="Roberts A."/>
            <person name="Saif S."/>
            <person name="Shea T.D."/>
            <person name="Shenoy N."/>
            <person name="Sisk P."/>
            <person name="Stolte C."/>
            <person name="Sykes S.N."/>
            <person name="Walk T."/>
            <person name="White J."/>
            <person name="Yandava C."/>
            <person name="Izard J."/>
            <person name="Baranova O.V."/>
            <person name="Blanton J.M."/>
            <person name="Tanner A.C."/>
            <person name="Dewhirst F."/>
            <person name="Haas B."/>
            <person name="Nusbaum C."/>
            <person name="Birren B."/>
        </authorList>
    </citation>
    <scope>NUCLEOTIDE SEQUENCE [LARGE SCALE GENOMIC DNA]</scope>
    <source>
        <strain evidence="3 4">ATCC 29453</strain>
    </source>
</reference>
<accession>V9HMC5</accession>
<feature type="domain" description="PNPLA" evidence="2">
    <location>
        <begin position="9"/>
        <end position="246"/>
    </location>
</feature>
<dbReference type="InterPro" id="IPR016035">
    <property type="entry name" value="Acyl_Trfase/lysoPLipase"/>
</dbReference>
<dbReference type="InterPro" id="IPR002641">
    <property type="entry name" value="PNPLA_dom"/>
</dbReference>
<dbReference type="SUPFAM" id="SSF52151">
    <property type="entry name" value="FabD/lysophospholipase-like"/>
    <property type="match status" value="1"/>
</dbReference>
<proteinExistence type="predicted"/>
<dbReference type="EMBL" id="ADCY02000005">
    <property type="protein sequence ID" value="EFG31835.1"/>
    <property type="molecule type" value="Genomic_DNA"/>
</dbReference>
<dbReference type="RefSeq" id="WP_002641153.1">
    <property type="nucleotide sequence ID" value="NZ_CP019448.1"/>
</dbReference>
<evidence type="ECO:0000259" key="2">
    <source>
        <dbReference type="Pfam" id="PF01734"/>
    </source>
</evidence>
<organism evidence="3 4">
    <name type="scientific">Simonsiella muelleri ATCC 29453</name>
    <dbReference type="NCBI Taxonomy" id="641147"/>
    <lineage>
        <taxon>Bacteria</taxon>
        <taxon>Pseudomonadati</taxon>
        <taxon>Pseudomonadota</taxon>
        <taxon>Betaproteobacteria</taxon>
        <taxon>Neisseriales</taxon>
        <taxon>Neisseriaceae</taxon>
        <taxon>Simonsiella</taxon>
    </lineage>
</organism>
<dbReference type="Proteomes" id="UP000017813">
    <property type="component" value="Unassembled WGS sequence"/>
</dbReference>
<dbReference type="eggNOG" id="COG1752">
    <property type="taxonomic scope" value="Bacteria"/>
</dbReference>
<protein>
    <recommendedName>
        <fullName evidence="2">PNPLA domain-containing protein</fullName>
    </recommendedName>
</protein>
<reference evidence="3 4" key="2">
    <citation type="submission" date="2011-10" db="EMBL/GenBank/DDBJ databases">
        <title>The Genome Sequence of Simonsiella muelleri ATCC 29453.</title>
        <authorList>
            <consortium name="The Broad Institute Genome Sequencing Platform"/>
            <consortium name="The Broad Institute Genome Sequencing Center for Infectious Disease"/>
            <person name="Earl A."/>
            <person name="Ward D."/>
            <person name="Feldgarden M."/>
            <person name="Gevers D."/>
            <person name="Izard J."/>
            <person name="Baranova O.V."/>
            <person name="Blanton J.M."/>
            <person name="Tanner A.C."/>
            <person name="Dewhirst F."/>
            <person name="Young S.K."/>
            <person name="Zeng Q."/>
            <person name="Gargeya S."/>
            <person name="Fitzgerald M."/>
            <person name="Haas B."/>
            <person name="Abouelleil A."/>
            <person name="Alvarado L."/>
            <person name="Arachchi H.M."/>
            <person name="Berlin A."/>
            <person name="Brown A."/>
            <person name="Chapman S.B."/>
            <person name="Chen Z."/>
            <person name="Dunbar C."/>
            <person name="Freedman E."/>
            <person name="Gearin G."/>
            <person name="Goldberg J."/>
            <person name="Griggs A."/>
            <person name="Gujja S."/>
            <person name="Heiman D."/>
            <person name="Howarth C."/>
            <person name="Larson L."/>
            <person name="Lui A."/>
            <person name="MacDonald P.J.P."/>
            <person name="Montmayeur A."/>
            <person name="Murphy C."/>
            <person name="Neiman D."/>
            <person name="Pearson M."/>
            <person name="Priest M."/>
            <person name="Roberts A."/>
            <person name="Saif S."/>
            <person name="Shea T."/>
            <person name="Shenoy N."/>
            <person name="Sisk P."/>
            <person name="Stolte C."/>
            <person name="Sykes S."/>
            <person name="Wortman J."/>
            <person name="Nusbaum C."/>
            <person name="Birren B."/>
        </authorList>
    </citation>
    <scope>NUCLEOTIDE SEQUENCE [LARGE SCALE GENOMIC DNA]</scope>
    <source>
        <strain evidence="3 4">ATCC 29453</strain>
    </source>
</reference>
<evidence type="ECO:0000313" key="4">
    <source>
        <dbReference type="Proteomes" id="UP000017813"/>
    </source>
</evidence>
<sequence>MRKYSSIQCFTGGGTRFGYYLGSYAAWSAHQPAPSAIFATCGGSIAAWLISQAPDSKKLYEIATSPILHQTLCQLAQPRQPKHMFTPILQAALRYWQTRSEARLQRVHERDTFHSLLHELKKYALFQPIKQPNSWLQPVADFAASLPNPQLHHTPDILIGASRLLPQSTRWQYIVFSSKKQHFRQPENIAAYHAPHRQDRQIQPIFTPNLQAAVAASVADMYYQEPVFIDNIGFCMGGVMDLLPLEWLATLADNVITEQKSFYNKYLSEPAILRIFGTPANLRHTEIQQFMQQHARIHPLPFSDNQLALKGKYVSKSYDWFSGSLKVNIGNPDTFAEQIDAQWQYGYNNTLIYLNENL</sequence>
<keyword evidence="4" id="KW-1185">Reference proteome</keyword>
<dbReference type="OrthoDB" id="697183at2"/>
<dbReference type="AlphaFoldDB" id="V9HMC5"/>
<keyword evidence="1" id="KW-0443">Lipid metabolism</keyword>
<evidence type="ECO:0000256" key="1">
    <source>
        <dbReference type="ARBA" id="ARBA00023098"/>
    </source>
</evidence>
<dbReference type="KEGG" id="smur:BWP33_01405"/>